<evidence type="ECO:0000256" key="5">
    <source>
        <dbReference type="ARBA" id="ARBA00011245"/>
    </source>
</evidence>
<evidence type="ECO:0000256" key="10">
    <source>
        <dbReference type="ARBA" id="ARBA00022801"/>
    </source>
</evidence>
<keyword evidence="12" id="KW-0046">Antibiotic resistance</keyword>
<comment type="subcellular location">
    <subcellularLocation>
        <location evidence="3">Periplasm</location>
    </subcellularLocation>
</comment>
<evidence type="ECO:0000256" key="8">
    <source>
        <dbReference type="ARBA" id="ARBA00022729"/>
    </source>
</evidence>
<evidence type="ECO:0000256" key="2">
    <source>
        <dbReference type="ARBA" id="ARBA00001947"/>
    </source>
</evidence>
<evidence type="ECO:0000256" key="3">
    <source>
        <dbReference type="ARBA" id="ARBA00004418"/>
    </source>
</evidence>
<dbReference type="AlphaFoldDB" id="A0A5N1J577"/>
<dbReference type="GO" id="GO:0008270">
    <property type="term" value="F:zinc ion binding"/>
    <property type="evidence" value="ECO:0007669"/>
    <property type="project" value="InterPro"/>
</dbReference>
<keyword evidence="8 13" id="KW-0732">Signal</keyword>
<keyword evidence="7" id="KW-0479">Metal-binding</keyword>
<comment type="subunit">
    <text evidence="5">Monomer.</text>
</comment>
<evidence type="ECO:0000256" key="11">
    <source>
        <dbReference type="ARBA" id="ARBA00022833"/>
    </source>
</evidence>
<comment type="caution">
    <text evidence="15">The sequence shown here is derived from an EMBL/GenBank/DDBJ whole genome shotgun (WGS) entry which is preliminary data.</text>
</comment>
<evidence type="ECO:0000256" key="13">
    <source>
        <dbReference type="SAM" id="SignalP"/>
    </source>
</evidence>
<feature type="domain" description="Metallo-beta-lactamase" evidence="14">
    <location>
        <begin position="52"/>
        <end position="222"/>
    </location>
</feature>
<keyword evidence="16" id="KW-1185">Reference proteome</keyword>
<dbReference type="EMBL" id="VTWT01000002">
    <property type="protein sequence ID" value="KAA9340964.1"/>
    <property type="molecule type" value="Genomic_DNA"/>
</dbReference>
<reference evidence="15 16" key="1">
    <citation type="submission" date="2019-09" db="EMBL/GenBank/DDBJ databases">
        <title>Genome sequence of Adhaeribacter sp. M2.</title>
        <authorList>
            <person name="Srinivasan S."/>
        </authorList>
    </citation>
    <scope>NUCLEOTIDE SEQUENCE [LARGE SCALE GENOMIC DNA]</scope>
    <source>
        <strain evidence="15 16">M2</strain>
    </source>
</reference>
<dbReference type="InterPro" id="IPR001279">
    <property type="entry name" value="Metallo-B-lactamas"/>
</dbReference>
<feature type="chain" id="PRO_5025068983" description="beta-lactamase" evidence="13">
    <location>
        <begin position="21"/>
        <end position="242"/>
    </location>
</feature>
<evidence type="ECO:0000256" key="6">
    <source>
        <dbReference type="ARBA" id="ARBA00012865"/>
    </source>
</evidence>
<dbReference type="InterPro" id="IPR050855">
    <property type="entry name" value="NDM-1-like"/>
</dbReference>
<dbReference type="InterPro" id="IPR058199">
    <property type="entry name" value="BlaB//VIM/IMP-1"/>
</dbReference>
<dbReference type="CDD" id="cd16304">
    <property type="entry name" value="BcII-like_MBL-B1"/>
    <property type="match status" value="1"/>
</dbReference>
<keyword evidence="11" id="KW-0862">Zinc</keyword>
<dbReference type="Pfam" id="PF00753">
    <property type="entry name" value="Lactamase_B"/>
    <property type="match status" value="1"/>
</dbReference>
<evidence type="ECO:0000256" key="7">
    <source>
        <dbReference type="ARBA" id="ARBA00022723"/>
    </source>
</evidence>
<evidence type="ECO:0000256" key="12">
    <source>
        <dbReference type="ARBA" id="ARBA00023251"/>
    </source>
</evidence>
<evidence type="ECO:0000256" key="1">
    <source>
        <dbReference type="ARBA" id="ARBA00001526"/>
    </source>
</evidence>
<comment type="similarity">
    <text evidence="4">Belongs to the metallo-beta-lactamase superfamily. Class-B beta-lactamase family.</text>
</comment>
<accession>A0A5N1J577</accession>
<evidence type="ECO:0000313" key="15">
    <source>
        <dbReference type="EMBL" id="KAA9340964.1"/>
    </source>
</evidence>
<dbReference type="PROSITE" id="PS00744">
    <property type="entry name" value="BETA_LACTAMASE_B_2"/>
    <property type="match status" value="1"/>
</dbReference>
<dbReference type="SUPFAM" id="SSF56281">
    <property type="entry name" value="Metallo-hydrolase/oxidoreductase"/>
    <property type="match status" value="1"/>
</dbReference>
<dbReference type="Proteomes" id="UP000326570">
    <property type="component" value="Unassembled WGS sequence"/>
</dbReference>
<dbReference type="NCBIfam" id="NF033088">
    <property type="entry name" value="bla_subclass_B1"/>
    <property type="match status" value="1"/>
</dbReference>
<keyword evidence="9" id="KW-0574">Periplasm</keyword>
<name>A0A5N1J577_9BACT</name>
<sequence>MKKLLSTTLFFLLITSICPAQSRKKLKVKITPLTSEIYVHTSYKMLGGAPFPSNGLIVNTTEGVVLIDTGWGEKPTRQILEWVEENLRQPVAYCIVTHSHDDRLGGIEVLQNRNIRVLSTRPTATKAVRAGFPSPEGILPADTTFKVGDTTIRTYYPGPGHTRENITVWFPQEKVLFGGCLVKSNQAKDLGNVADADLYQWPFAIRRLKSVFSDTEVVVPGHQSWNSTSALQHTLDLLDAHK</sequence>
<proteinExistence type="inferred from homology"/>
<dbReference type="EC" id="3.5.2.6" evidence="6"/>
<dbReference type="InterPro" id="IPR047917">
    <property type="entry name" value="BcII-like_MBL-B1"/>
</dbReference>
<dbReference type="NCBIfam" id="NF012229">
    <property type="entry name" value="bla_class_B_core"/>
    <property type="match status" value="1"/>
</dbReference>
<dbReference type="Gene3D" id="3.60.15.10">
    <property type="entry name" value="Ribonuclease Z/Hydroxyacylglutathione hydrolase-like"/>
    <property type="match status" value="1"/>
</dbReference>
<evidence type="ECO:0000313" key="16">
    <source>
        <dbReference type="Proteomes" id="UP000326570"/>
    </source>
</evidence>
<keyword evidence="10" id="KW-0378">Hydrolase</keyword>
<dbReference type="PANTHER" id="PTHR42951">
    <property type="entry name" value="METALLO-BETA-LACTAMASE DOMAIN-CONTAINING"/>
    <property type="match status" value="1"/>
</dbReference>
<dbReference type="PANTHER" id="PTHR42951:SF4">
    <property type="entry name" value="ACYL-COENZYME A THIOESTERASE MBLAC2"/>
    <property type="match status" value="1"/>
</dbReference>
<protein>
    <recommendedName>
        <fullName evidence="6">beta-lactamase</fullName>
        <ecNumber evidence="6">3.5.2.6</ecNumber>
    </recommendedName>
</protein>
<dbReference type="RefSeq" id="WP_150902891.1">
    <property type="nucleotide sequence ID" value="NZ_VTWT01000002.1"/>
</dbReference>
<evidence type="ECO:0000256" key="9">
    <source>
        <dbReference type="ARBA" id="ARBA00022764"/>
    </source>
</evidence>
<feature type="signal peptide" evidence="13">
    <location>
        <begin position="1"/>
        <end position="20"/>
    </location>
</feature>
<evidence type="ECO:0000259" key="14">
    <source>
        <dbReference type="SMART" id="SM00849"/>
    </source>
</evidence>
<comment type="catalytic activity">
    <reaction evidence="1">
        <text>a beta-lactam + H2O = a substituted beta-amino acid</text>
        <dbReference type="Rhea" id="RHEA:20401"/>
        <dbReference type="ChEBI" id="CHEBI:15377"/>
        <dbReference type="ChEBI" id="CHEBI:35627"/>
        <dbReference type="ChEBI" id="CHEBI:140347"/>
        <dbReference type="EC" id="3.5.2.6"/>
    </reaction>
</comment>
<dbReference type="GO" id="GO:0017001">
    <property type="term" value="P:antibiotic catabolic process"/>
    <property type="evidence" value="ECO:0007669"/>
    <property type="project" value="InterPro"/>
</dbReference>
<dbReference type="GO" id="GO:0046677">
    <property type="term" value="P:response to antibiotic"/>
    <property type="evidence" value="ECO:0007669"/>
    <property type="project" value="UniProtKB-KW"/>
</dbReference>
<gene>
    <name evidence="15" type="primary">bla</name>
    <name evidence="15" type="ORF">F0P94_05935</name>
</gene>
<evidence type="ECO:0000256" key="4">
    <source>
        <dbReference type="ARBA" id="ARBA00005250"/>
    </source>
</evidence>
<dbReference type="InterPro" id="IPR001018">
    <property type="entry name" value="Beta-lactamase_class-B_CS"/>
</dbReference>
<dbReference type="InterPro" id="IPR036866">
    <property type="entry name" value="RibonucZ/Hydroxyglut_hydro"/>
</dbReference>
<comment type="cofactor">
    <cofactor evidence="2">
        <name>Zn(2+)</name>
        <dbReference type="ChEBI" id="CHEBI:29105"/>
    </cofactor>
</comment>
<organism evidence="15 16">
    <name type="scientific">Adhaeribacter soli</name>
    <dbReference type="NCBI Taxonomy" id="2607655"/>
    <lineage>
        <taxon>Bacteria</taxon>
        <taxon>Pseudomonadati</taxon>
        <taxon>Bacteroidota</taxon>
        <taxon>Cytophagia</taxon>
        <taxon>Cytophagales</taxon>
        <taxon>Hymenobacteraceae</taxon>
        <taxon>Adhaeribacter</taxon>
    </lineage>
</organism>
<dbReference type="GO" id="GO:0008800">
    <property type="term" value="F:beta-lactamase activity"/>
    <property type="evidence" value="ECO:0007669"/>
    <property type="project" value="UniProtKB-EC"/>
</dbReference>
<dbReference type="GO" id="GO:0042597">
    <property type="term" value="C:periplasmic space"/>
    <property type="evidence" value="ECO:0007669"/>
    <property type="project" value="UniProtKB-SubCell"/>
</dbReference>
<dbReference type="SMART" id="SM00849">
    <property type="entry name" value="Lactamase_B"/>
    <property type="match status" value="1"/>
</dbReference>